<proteinExistence type="predicted"/>
<dbReference type="GeneID" id="99651389"/>
<sequence>MTTRSPWTRIDSHALELTLGLALLLVGLFQALFPILGVTGPFPPIDTRNVRIDKAAEVPPLRSGGTTLQGTNDAELAVADPTLWDRVLLATPQIVHAALIIVILSILMRMAATFRTGDVFVPANIRRLYAIAVALLVTATAVPALDMITTEALISGTPLTNAVTSSYTLQTSTVILSILVAALAGAFGHGTRLRADTEGLV</sequence>
<name>A0A1I5CU65_9ACTN</name>
<feature type="transmembrane region" description="Helical" evidence="1">
    <location>
        <begin position="128"/>
        <end position="148"/>
    </location>
</feature>
<organism evidence="2 3">
    <name type="scientific">Actinomadura madurae</name>
    <dbReference type="NCBI Taxonomy" id="1993"/>
    <lineage>
        <taxon>Bacteria</taxon>
        <taxon>Bacillati</taxon>
        <taxon>Actinomycetota</taxon>
        <taxon>Actinomycetes</taxon>
        <taxon>Streptosporangiales</taxon>
        <taxon>Thermomonosporaceae</taxon>
        <taxon>Actinomadura</taxon>
    </lineage>
</organism>
<gene>
    <name evidence="2" type="ORF">SAMN04489713_103379</name>
</gene>
<keyword evidence="1" id="KW-1133">Transmembrane helix</keyword>
<evidence type="ECO:0000313" key="3">
    <source>
        <dbReference type="Proteomes" id="UP000183413"/>
    </source>
</evidence>
<protein>
    <recommendedName>
        <fullName evidence="4">DUF2975 domain-containing protein</fullName>
    </recommendedName>
</protein>
<dbReference type="InParanoid" id="A0A1I5CU65"/>
<dbReference type="RefSeq" id="WP_075020822.1">
    <property type="nucleotide sequence ID" value="NZ_CP083237.1"/>
</dbReference>
<dbReference type="EMBL" id="FOVH01000003">
    <property type="protein sequence ID" value="SFN90467.1"/>
    <property type="molecule type" value="Genomic_DNA"/>
</dbReference>
<reference evidence="2 3" key="1">
    <citation type="submission" date="2016-10" db="EMBL/GenBank/DDBJ databases">
        <authorList>
            <person name="de Groot N.N."/>
        </authorList>
    </citation>
    <scope>NUCLEOTIDE SEQUENCE [LARGE SCALE GENOMIC DNA]</scope>
    <source>
        <strain evidence="2 3">DSM 43067</strain>
    </source>
</reference>
<feature type="transmembrane region" description="Helical" evidence="1">
    <location>
        <begin position="168"/>
        <end position="187"/>
    </location>
</feature>
<keyword evidence="3" id="KW-1185">Reference proteome</keyword>
<evidence type="ECO:0008006" key="4">
    <source>
        <dbReference type="Google" id="ProtNLM"/>
    </source>
</evidence>
<feature type="transmembrane region" description="Helical" evidence="1">
    <location>
        <begin position="87"/>
        <end position="107"/>
    </location>
</feature>
<feature type="transmembrane region" description="Helical" evidence="1">
    <location>
        <begin position="12"/>
        <end position="33"/>
    </location>
</feature>
<evidence type="ECO:0000313" key="2">
    <source>
        <dbReference type="EMBL" id="SFN90467.1"/>
    </source>
</evidence>
<keyword evidence="1" id="KW-0472">Membrane</keyword>
<dbReference type="STRING" id="1993.SAMN04489713_103379"/>
<dbReference type="AlphaFoldDB" id="A0A1I5CU65"/>
<dbReference type="Proteomes" id="UP000183413">
    <property type="component" value="Unassembled WGS sequence"/>
</dbReference>
<dbReference type="OrthoDB" id="3431510at2"/>
<accession>A0A1I5CU65</accession>
<evidence type="ECO:0000256" key="1">
    <source>
        <dbReference type="SAM" id="Phobius"/>
    </source>
</evidence>
<keyword evidence="1" id="KW-0812">Transmembrane</keyword>
<dbReference type="eggNOG" id="ENOG50320YU">
    <property type="taxonomic scope" value="Bacteria"/>
</dbReference>